<feature type="coiled-coil region" evidence="1">
    <location>
        <begin position="80"/>
        <end position="107"/>
    </location>
</feature>
<feature type="chain" id="PRO_5039227383" evidence="3">
    <location>
        <begin position="26"/>
        <end position="434"/>
    </location>
</feature>
<feature type="region of interest" description="Disordered" evidence="2">
    <location>
        <begin position="188"/>
        <end position="212"/>
    </location>
</feature>
<name>A0A9D4NAM5_DREPO</name>
<evidence type="ECO:0000313" key="5">
    <source>
        <dbReference type="Proteomes" id="UP000828390"/>
    </source>
</evidence>
<sequence>MKRIFILVITNALIWNLFLLDVFHAASIETTGVQTSNSDAKINDYPVPYTNIHKRSSTAFKRLPGWTVYYGKRSYDSSPIDAMDEVRENTEREMNVFNEKTNSKESEENEMGFADLDTHPKMDHEIMNSDIKGNLKRLQNWSTTYGKDDLSEEADFQHGDDTTQTVERQLWPYNIKGDSTSQAVNKIASQSEATYGEQESTDENNENSGNQWGITYGKRLAGWGATYGKRAPGWGATYGKRAPGWGATYGKKTSGWGATYGKRVPGWRATYGKRAPGWSATYGKRDPGWGATYGKRAPGWGATYGKRAPGWGATYGKRAPGWGATYGKRAPAWDATYGKRAPGWGATYGKRAPGWGATYGKRVPGWRATYGKRSKAWNAFNGKRTPGWYATYGKRYMEYKGMEPINLNDANGESQEENMQTLKRTQGWSALYGR</sequence>
<comment type="caution">
    <text evidence="4">The sequence shown here is derived from an EMBL/GenBank/DDBJ whole genome shotgun (WGS) entry which is preliminary data.</text>
</comment>
<protein>
    <submittedName>
        <fullName evidence="4">Uncharacterized protein</fullName>
    </submittedName>
</protein>
<keyword evidence="5" id="KW-1185">Reference proteome</keyword>
<evidence type="ECO:0000313" key="4">
    <source>
        <dbReference type="EMBL" id="KAH3891038.1"/>
    </source>
</evidence>
<reference evidence="4" key="2">
    <citation type="submission" date="2020-11" db="EMBL/GenBank/DDBJ databases">
        <authorList>
            <person name="McCartney M.A."/>
            <person name="Auch B."/>
            <person name="Kono T."/>
            <person name="Mallez S."/>
            <person name="Becker A."/>
            <person name="Gohl D.M."/>
            <person name="Silverstein K.A.T."/>
            <person name="Koren S."/>
            <person name="Bechman K.B."/>
            <person name="Herman A."/>
            <person name="Abrahante J.E."/>
            <person name="Garbe J."/>
        </authorList>
    </citation>
    <scope>NUCLEOTIDE SEQUENCE</scope>
    <source>
        <strain evidence="4">Duluth1</strain>
        <tissue evidence="4">Whole animal</tissue>
    </source>
</reference>
<dbReference type="Proteomes" id="UP000828390">
    <property type="component" value="Unassembled WGS sequence"/>
</dbReference>
<proteinExistence type="predicted"/>
<dbReference type="AlphaFoldDB" id="A0A9D4NAM5"/>
<accession>A0A9D4NAM5</accession>
<reference evidence="4" key="1">
    <citation type="journal article" date="2019" name="bioRxiv">
        <title>The Genome of the Zebra Mussel, Dreissena polymorpha: A Resource for Invasive Species Research.</title>
        <authorList>
            <person name="McCartney M.A."/>
            <person name="Auch B."/>
            <person name="Kono T."/>
            <person name="Mallez S."/>
            <person name="Zhang Y."/>
            <person name="Obille A."/>
            <person name="Becker A."/>
            <person name="Abrahante J.E."/>
            <person name="Garbe J."/>
            <person name="Badalamenti J.P."/>
            <person name="Herman A."/>
            <person name="Mangelson H."/>
            <person name="Liachko I."/>
            <person name="Sullivan S."/>
            <person name="Sone E.D."/>
            <person name="Koren S."/>
            <person name="Silverstein K.A.T."/>
            <person name="Beckman K.B."/>
            <person name="Gohl D.M."/>
        </authorList>
    </citation>
    <scope>NUCLEOTIDE SEQUENCE</scope>
    <source>
        <strain evidence="4">Duluth1</strain>
        <tissue evidence="4">Whole animal</tissue>
    </source>
</reference>
<keyword evidence="3" id="KW-0732">Signal</keyword>
<evidence type="ECO:0000256" key="3">
    <source>
        <dbReference type="SAM" id="SignalP"/>
    </source>
</evidence>
<evidence type="ECO:0000256" key="1">
    <source>
        <dbReference type="SAM" id="Coils"/>
    </source>
</evidence>
<gene>
    <name evidence="4" type="ORF">DPMN_015129</name>
</gene>
<keyword evidence="1" id="KW-0175">Coiled coil</keyword>
<dbReference type="EMBL" id="JAIWYP010000001">
    <property type="protein sequence ID" value="KAH3891038.1"/>
    <property type="molecule type" value="Genomic_DNA"/>
</dbReference>
<organism evidence="4 5">
    <name type="scientific">Dreissena polymorpha</name>
    <name type="common">Zebra mussel</name>
    <name type="synonym">Mytilus polymorpha</name>
    <dbReference type="NCBI Taxonomy" id="45954"/>
    <lineage>
        <taxon>Eukaryota</taxon>
        <taxon>Metazoa</taxon>
        <taxon>Spiralia</taxon>
        <taxon>Lophotrochozoa</taxon>
        <taxon>Mollusca</taxon>
        <taxon>Bivalvia</taxon>
        <taxon>Autobranchia</taxon>
        <taxon>Heteroconchia</taxon>
        <taxon>Euheterodonta</taxon>
        <taxon>Imparidentia</taxon>
        <taxon>Neoheterodontei</taxon>
        <taxon>Myida</taxon>
        <taxon>Dreissenoidea</taxon>
        <taxon>Dreissenidae</taxon>
        <taxon>Dreissena</taxon>
    </lineage>
</organism>
<feature type="signal peptide" evidence="3">
    <location>
        <begin position="1"/>
        <end position="25"/>
    </location>
</feature>
<evidence type="ECO:0000256" key="2">
    <source>
        <dbReference type="SAM" id="MobiDB-lite"/>
    </source>
</evidence>